<reference evidence="5" key="1">
    <citation type="journal article" date="2021" name="Front. Microbiol.">
        <title>Genomic Analysis of the 1-Aminocyclopropane-1-Carboxylate Deaminase-Producing Pseudomonas thivervalensis SC5 Reveals Its Multifaceted Roles in Soil and in Beneficial Interactions With Plants.</title>
        <authorList>
            <person name="Nascimento F.X."/>
            <person name="Uron P."/>
            <person name="Glick B.R."/>
            <person name="Giachini A."/>
            <person name="Rossi M.J."/>
        </authorList>
    </citation>
    <scope>NUCLEOTIDE SEQUENCE [LARGE SCALE GENOMIC DNA]</scope>
    <source>
        <strain evidence="5">PLM3</strain>
    </source>
</reference>
<dbReference type="KEGG" id="pthv:CE140_10320"/>
<protein>
    <submittedName>
        <fullName evidence="4">Uncharacterized protein</fullName>
    </submittedName>
</protein>
<evidence type="ECO:0000313" key="5">
    <source>
        <dbReference type="Proteomes" id="UP000251666"/>
    </source>
</evidence>
<feature type="transmembrane region" description="Helical" evidence="3">
    <location>
        <begin position="291"/>
        <end position="311"/>
    </location>
</feature>
<organism evidence="4 5">
    <name type="scientific">Pseudomonas thivervalensis</name>
    <dbReference type="NCBI Taxonomy" id="86265"/>
    <lineage>
        <taxon>Bacteria</taxon>
        <taxon>Pseudomonadati</taxon>
        <taxon>Pseudomonadota</taxon>
        <taxon>Gammaproteobacteria</taxon>
        <taxon>Pseudomonadales</taxon>
        <taxon>Pseudomonadaceae</taxon>
        <taxon>Pseudomonas</taxon>
    </lineage>
</organism>
<keyword evidence="1" id="KW-0175">Coiled coil</keyword>
<dbReference type="Gene3D" id="1.10.287.1490">
    <property type="match status" value="1"/>
</dbReference>
<gene>
    <name evidence="4" type="ORF">CEQ51_10160</name>
</gene>
<evidence type="ECO:0000256" key="3">
    <source>
        <dbReference type="SAM" id="Phobius"/>
    </source>
</evidence>
<name>A0A2Z4ZB42_9PSED</name>
<feature type="region of interest" description="Disordered" evidence="2">
    <location>
        <begin position="416"/>
        <end position="450"/>
    </location>
</feature>
<sequence>MPQNSQEDLESSLAKLGEKLPAIIELHNAYWSTTTDHQALLRENGVPHGVQTTSSERRFTPTDLTYVRYINLYGDNPEKLANEIRVTVKAPGKEKYDVQIGYNKHFAYIWILSFCDWFEISSATSAIKPLINKIEIFGADQKQLASYSKDIEEVFSLRQKIDDYIADVRNEFLETQKTIADLTSDADELTIHKNGLLSDLDRNRNILSKTAAQIDTARGKLTKYEQESKHLETKKTDAKNNVDQLTQQTLSLNNEISELKTSILKLTSDKSLISDEYGPYVKEGKAQARSYFWLITLPLGAIIFSIYQVYVGASNLLTAEYKSAGDIAAAFLLRIPFAAIFGLAILYSWKLAYSMIQKVFKIHEDRLTLAKLLVVARETVHSSAKNLDISDHEKFQEQTALKIEVLKSHMARDLNDNFSYKPIPSKKTKTATTSSSASNDDSVPKENESQ</sequence>
<evidence type="ECO:0000256" key="1">
    <source>
        <dbReference type="SAM" id="Coils"/>
    </source>
</evidence>
<dbReference type="RefSeq" id="WP_208667029.1">
    <property type="nucleotide sequence ID" value="NZ_CP022201.1"/>
</dbReference>
<dbReference type="EMBL" id="CP022202">
    <property type="protein sequence ID" value="AXA60412.1"/>
    <property type="molecule type" value="Genomic_DNA"/>
</dbReference>
<keyword evidence="3" id="KW-0472">Membrane</keyword>
<feature type="coiled-coil region" evidence="1">
    <location>
        <begin position="207"/>
        <end position="262"/>
    </location>
</feature>
<dbReference type="Proteomes" id="UP000251666">
    <property type="component" value="Chromosome"/>
</dbReference>
<keyword evidence="3" id="KW-0812">Transmembrane</keyword>
<keyword evidence="5" id="KW-1185">Reference proteome</keyword>
<keyword evidence="3" id="KW-1133">Transmembrane helix</keyword>
<evidence type="ECO:0000256" key="2">
    <source>
        <dbReference type="SAM" id="MobiDB-lite"/>
    </source>
</evidence>
<proteinExistence type="predicted"/>
<feature type="transmembrane region" description="Helical" evidence="3">
    <location>
        <begin position="331"/>
        <end position="349"/>
    </location>
</feature>
<dbReference type="AlphaFoldDB" id="A0A2Z4ZB42"/>
<accession>A0A2Z4ZB42</accession>
<evidence type="ECO:0000313" key="4">
    <source>
        <dbReference type="EMBL" id="AXA60412.1"/>
    </source>
</evidence>